<evidence type="ECO:0000313" key="4">
    <source>
        <dbReference type="EMBL" id="HFC96933.1"/>
    </source>
</evidence>
<reference evidence="4" key="1">
    <citation type="journal article" date="2020" name="mSystems">
        <title>Genome- and Community-Level Interaction Insights into Carbon Utilization and Element Cycling Functions of Hydrothermarchaeota in Hydrothermal Sediment.</title>
        <authorList>
            <person name="Zhou Z."/>
            <person name="Liu Y."/>
            <person name="Xu W."/>
            <person name="Pan J."/>
            <person name="Luo Z.H."/>
            <person name="Li M."/>
        </authorList>
    </citation>
    <scope>NUCLEOTIDE SEQUENCE [LARGE SCALE GENOMIC DNA]</scope>
    <source>
        <strain evidence="4">HyVt-483</strain>
    </source>
</reference>
<comment type="caution">
    <text evidence="4">The sequence shown here is derived from an EMBL/GenBank/DDBJ whole genome shotgun (WGS) entry which is preliminary data.</text>
</comment>
<dbReference type="Pfam" id="PF16538">
    <property type="entry name" value="FlgT_C"/>
    <property type="match status" value="1"/>
</dbReference>
<protein>
    <recommendedName>
        <fullName evidence="3">Flagellar assembly protein T C-terminal domain-containing protein</fullName>
    </recommendedName>
</protein>
<dbReference type="Proteomes" id="UP000886043">
    <property type="component" value="Unassembled WGS sequence"/>
</dbReference>
<feature type="signal peptide" evidence="2">
    <location>
        <begin position="1"/>
        <end position="20"/>
    </location>
</feature>
<organism evidence="4">
    <name type="scientific">Thermosulfurimonas dismutans</name>
    <dbReference type="NCBI Taxonomy" id="999894"/>
    <lineage>
        <taxon>Bacteria</taxon>
        <taxon>Pseudomonadati</taxon>
        <taxon>Thermodesulfobacteriota</taxon>
        <taxon>Thermodesulfobacteria</taxon>
        <taxon>Thermodesulfobacteriales</taxon>
        <taxon>Thermodesulfobacteriaceae</taxon>
        <taxon>Thermosulfurimonas</taxon>
    </lineage>
</organism>
<dbReference type="SUPFAM" id="SSF69318">
    <property type="entry name" value="Integrin alpha N-terminal domain"/>
    <property type="match status" value="1"/>
</dbReference>
<feature type="compositionally biased region" description="Low complexity" evidence="1">
    <location>
        <begin position="213"/>
        <end position="232"/>
    </location>
</feature>
<accession>A0A7C3CS21</accession>
<dbReference type="InterPro" id="IPR038165">
    <property type="entry name" value="FlgT_C_sf"/>
</dbReference>
<dbReference type="AlphaFoldDB" id="A0A7C3CS21"/>
<name>A0A7C3CS21_9BACT</name>
<sequence>MKRMLLLGLFFVLVAAPARALLPSDLKQDLSPLTALVIGLNGNQIILDKGRAQGVRLGDLFTIYRKGQPVIHPQTKKVLGYLKKPVALAEVIQVEENFATARLLSRQENFPVPTPAIRYGDLKILVLSASPNLADTYLPELESLLTRSRLLYEPRRTLGSLSPAGLRQEKINLVFYLEPGALRIYDPNLNLIRTYTLPRIATPRPTPTPPSAPATRGVPASQAAPSPAPPRTAAYTRYPYSTLTYALPQAPRFRRVGRLPQIVAHLEIGDLNGDGKPEVVYLTPEALYIAEYRGRLLARYQFRGFGQVLTFSLGPSGWIALDIYQKGRGMVSELLRFDGRNLVPEIRPINLILAFMDFNGDGINDTLVGQTFSQEDFFGSEVYILGRKGRKIIYQKKLVVPAGFRLIGSTFADLDGDGYLETIFINRGHKLEVYRYTQKLWTSSRKVGGSLYGIQVRVGPYKQTYTQTIPAEVNFLVRDLNGDGRKEVLLVSNHSAHHDLLPGIPAYTAGEVMVLRYSAAGFELLPFSGQFEAPVQGLGILGSELLVALTRGNPFTQEGESYLVAMPLVSPGHFRAYGPRGGGPAIP</sequence>
<dbReference type="InterPro" id="IPR032388">
    <property type="entry name" value="FlgT_C"/>
</dbReference>
<feature type="region of interest" description="Disordered" evidence="1">
    <location>
        <begin position="201"/>
        <end position="232"/>
    </location>
</feature>
<dbReference type="EMBL" id="DRMH01000009">
    <property type="protein sequence ID" value="HFC96933.1"/>
    <property type="molecule type" value="Genomic_DNA"/>
</dbReference>
<dbReference type="Gene3D" id="2.40.10.410">
    <property type="entry name" value="FlgT, C-terminal domain"/>
    <property type="match status" value="1"/>
</dbReference>
<evidence type="ECO:0000256" key="1">
    <source>
        <dbReference type="SAM" id="MobiDB-lite"/>
    </source>
</evidence>
<evidence type="ECO:0000259" key="3">
    <source>
        <dbReference type="Pfam" id="PF16538"/>
    </source>
</evidence>
<gene>
    <name evidence="4" type="ORF">ENJ40_00545</name>
</gene>
<feature type="chain" id="PRO_5028347940" description="Flagellar assembly protein T C-terminal domain-containing protein" evidence="2">
    <location>
        <begin position="21"/>
        <end position="587"/>
    </location>
</feature>
<dbReference type="Gene3D" id="2.130.10.130">
    <property type="entry name" value="Integrin alpha, N-terminal"/>
    <property type="match status" value="1"/>
</dbReference>
<keyword evidence="2" id="KW-0732">Signal</keyword>
<proteinExistence type="predicted"/>
<evidence type="ECO:0000256" key="2">
    <source>
        <dbReference type="SAM" id="SignalP"/>
    </source>
</evidence>
<feature type="domain" description="Flagellar assembly protein T C-terminal" evidence="3">
    <location>
        <begin position="42"/>
        <end position="110"/>
    </location>
</feature>
<dbReference type="InterPro" id="IPR028994">
    <property type="entry name" value="Integrin_alpha_N"/>
</dbReference>